<evidence type="ECO:0000313" key="2">
    <source>
        <dbReference type="EMBL" id="TNN48170.1"/>
    </source>
</evidence>
<reference evidence="2 3" key="1">
    <citation type="submission" date="2019-03" db="EMBL/GenBank/DDBJ databases">
        <title>First draft genome of Liparis tanakae, snailfish: a comprehensive survey of snailfish specific genes.</title>
        <authorList>
            <person name="Kim W."/>
            <person name="Song I."/>
            <person name="Jeong J.-H."/>
            <person name="Kim D."/>
            <person name="Kim S."/>
            <person name="Ryu S."/>
            <person name="Song J.Y."/>
            <person name="Lee S.K."/>
        </authorList>
    </citation>
    <scope>NUCLEOTIDE SEQUENCE [LARGE SCALE GENOMIC DNA]</scope>
    <source>
        <tissue evidence="2">Muscle</tissue>
    </source>
</reference>
<comment type="caution">
    <text evidence="2">The sequence shown here is derived from an EMBL/GenBank/DDBJ whole genome shotgun (WGS) entry which is preliminary data.</text>
</comment>
<sequence>MEQTEGSNGTLRRQTQTRGVCHAHHVPQPPPASSGLHLPLPVSTCLFWSPLVLHCLHLPLPVSTCLFRSPLVVHCLHLPLPVSSSPPLPPPASSGLPMSSTVSTCLFRSPLVLHCLHLPLPSSTVSTCLFWSPLVLHCLHLPLLVSPSPPLSPPASSGLP</sequence>
<feature type="compositionally biased region" description="Polar residues" evidence="1">
    <location>
        <begin position="1"/>
        <end position="18"/>
    </location>
</feature>
<dbReference type="AlphaFoldDB" id="A0A4Z2G4V3"/>
<protein>
    <submittedName>
        <fullName evidence="2">Uncharacterized protein</fullName>
    </submittedName>
</protein>
<keyword evidence="3" id="KW-1185">Reference proteome</keyword>
<accession>A0A4Z2G4V3</accession>
<evidence type="ECO:0000313" key="3">
    <source>
        <dbReference type="Proteomes" id="UP000314294"/>
    </source>
</evidence>
<dbReference type="Proteomes" id="UP000314294">
    <property type="component" value="Unassembled WGS sequence"/>
</dbReference>
<gene>
    <name evidence="2" type="ORF">EYF80_041640</name>
</gene>
<dbReference type="EMBL" id="SRLO01000708">
    <property type="protein sequence ID" value="TNN48170.1"/>
    <property type="molecule type" value="Genomic_DNA"/>
</dbReference>
<organism evidence="2 3">
    <name type="scientific">Liparis tanakae</name>
    <name type="common">Tanaka's snailfish</name>
    <dbReference type="NCBI Taxonomy" id="230148"/>
    <lineage>
        <taxon>Eukaryota</taxon>
        <taxon>Metazoa</taxon>
        <taxon>Chordata</taxon>
        <taxon>Craniata</taxon>
        <taxon>Vertebrata</taxon>
        <taxon>Euteleostomi</taxon>
        <taxon>Actinopterygii</taxon>
        <taxon>Neopterygii</taxon>
        <taxon>Teleostei</taxon>
        <taxon>Neoteleostei</taxon>
        <taxon>Acanthomorphata</taxon>
        <taxon>Eupercaria</taxon>
        <taxon>Perciformes</taxon>
        <taxon>Cottioidei</taxon>
        <taxon>Cottales</taxon>
        <taxon>Liparidae</taxon>
        <taxon>Liparis</taxon>
    </lineage>
</organism>
<proteinExistence type="predicted"/>
<feature type="region of interest" description="Disordered" evidence="1">
    <location>
        <begin position="1"/>
        <end position="31"/>
    </location>
</feature>
<name>A0A4Z2G4V3_9TELE</name>
<evidence type="ECO:0000256" key="1">
    <source>
        <dbReference type="SAM" id="MobiDB-lite"/>
    </source>
</evidence>